<gene>
    <name evidence="1" type="ORF">GN244_ATG10658</name>
</gene>
<dbReference type="AlphaFoldDB" id="A0A833S8W2"/>
<organism evidence="1 2">
    <name type="scientific">Phytophthora infestans</name>
    <name type="common">Potato late blight agent</name>
    <name type="synonym">Botrytis infestans</name>
    <dbReference type="NCBI Taxonomy" id="4787"/>
    <lineage>
        <taxon>Eukaryota</taxon>
        <taxon>Sar</taxon>
        <taxon>Stramenopiles</taxon>
        <taxon>Oomycota</taxon>
        <taxon>Peronosporomycetes</taxon>
        <taxon>Peronosporales</taxon>
        <taxon>Peronosporaceae</taxon>
        <taxon>Phytophthora</taxon>
    </lineage>
</organism>
<proteinExistence type="predicted"/>
<dbReference type="Proteomes" id="UP000602510">
    <property type="component" value="Unassembled WGS sequence"/>
</dbReference>
<protein>
    <submittedName>
        <fullName evidence="1">Uncharacterized protein</fullName>
    </submittedName>
</protein>
<sequence length="237" mass="27998">MLDNRLRTRYNDAELVDATSKMIGKEVVLPKRKDVKEELARWRSEVTLRFPLYELDAIPYESERYDSQLGYVNPKYHRWYDTRRVMSFTAMALSLDMNLRDLFKVDELREEMEAPSLLWDRIVAYFTRGDGINPDYILRDLLNRELKPGETVDQYVTVSEELVRRYKQANGGMDEWEHASLLISSSQRDFRELAEQHTEWCSKNDRHTLTRADATRRLRQAEQARLQVASLQGSPET</sequence>
<reference evidence="1" key="1">
    <citation type="submission" date="2020-04" db="EMBL/GenBank/DDBJ databases">
        <title>Hybrid Assembly of Korean Phytophthora infestans isolates.</title>
        <authorList>
            <person name="Prokchorchik M."/>
            <person name="Lee Y."/>
            <person name="Seo J."/>
            <person name="Cho J.-H."/>
            <person name="Park Y.-E."/>
            <person name="Jang D.-C."/>
            <person name="Im J.-S."/>
            <person name="Choi J.-G."/>
            <person name="Park H.-J."/>
            <person name="Lee G.-B."/>
            <person name="Lee Y.-G."/>
            <person name="Hong S.-Y."/>
            <person name="Cho K."/>
            <person name="Sohn K.H."/>
        </authorList>
    </citation>
    <scope>NUCLEOTIDE SEQUENCE</scope>
    <source>
        <strain evidence="1">KR_1_A1</strain>
    </source>
</reference>
<evidence type="ECO:0000313" key="2">
    <source>
        <dbReference type="Proteomes" id="UP000602510"/>
    </source>
</evidence>
<name>A0A833S8W2_PHYIN</name>
<dbReference type="EMBL" id="WSZM01000243">
    <property type="protein sequence ID" value="KAF4037276.1"/>
    <property type="molecule type" value="Genomic_DNA"/>
</dbReference>
<evidence type="ECO:0000313" key="1">
    <source>
        <dbReference type="EMBL" id="KAF4037276.1"/>
    </source>
</evidence>
<comment type="caution">
    <text evidence="1">The sequence shown here is derived from an EMBL/GenBank/DDBJ whole genome shotgun (WGS) entry which is preliminary data.</text>
</comment>
<keyword evidence="2" id="KW-1185">Reference proteome</keyword>
<accession>A0A833S8W2</accession>